<comment type="caution">
    <text evidence="2">The sequence shown here is derived from an EMBL/GenBank/DDBJ whole genome shotgun (WGS) entry which is preliminary data.</text>
</comment>
<accession>A0ABQ5KJ61</accession>
<proteinExistence type="predicted"/>
<feature type="compositionally biased region" description="Basic and acidic residues" evidence="1">
    <location>
        <begin position="635"/>
        <end position="724"/>
    </location>
</feature>
<evidence type="ECO:0000256" key="1">
    <source>
        <dbReference type="SAM" id="MobiDB-lite"/>
    </source>
</evidence>
<reference evidence="2" key="1">
    <citation type="submission" date="2022-03" db="EMBL/GenBank/DDBJ databases">
        <title>Draft genome sequence of Aduncisulcus paluster, a free-living microaerophilic Fornicata.</title>
        <authorList>
            <person name="Yuyama I."/>
            <person name="Kume K."/>
            <person name="Tamura T."/>
            <person name="Inagaki Y."/>
            <person name="Hashimoto T."/>
        </authorList>
    </citation>
    <scope>NUCLEOTIDE SEQUENCE</scope>
    <source>
        <strain evidence="2">NY0171</strain>
    </source>
</reference>
<dbReference type="Proteomes" id="UP001057375">
    <property type="component" value="Unassembled WGS sequence"/>
</dbReference>
<name>A0ABQ5KJ61_9EUKA</name>
<gene>
    <name evidence="2" type="ORF">ADUPG1_006684</name>
</gene>
<feature type="compositionally biased region" description="Acidic residues" evidence="1">
    <location>
        <begin position="765"/>
        <end position="775"/>
    </location>
</feature>
<feature type="region of interest" description="Disordered" evidence="1">
    <location>
        <begin position="625"/>
        <end position="775"/>
    </location>
</feature>
<feature type="compositionally biased region" description="Basic and acidic residues" evidence="1">
    <location>
        <begin position="749"/>
        <end position="759"/>
    </location>
</feature>
<sequence>MHSIGKKFGKPSLSVSETPTYTNTSFKYPYAIYDASEGHERYNVIVFDEATEITEKSVMTKHPGVLTILETAKIPQNRESFFGKFGKKSLALLTPAFVSPVSFKSTLLTSDYISTSGIELWHGMKSLINTSKFLYKSGKGVSDSSFDTAVGVLESGEFVFLPHTQVAASSAAYVNDYSIVKTIKHDIHKFAQACAAYYKRLTKSMSGNVKNYSPQHLLDDIEKLWPPDVKGATASDIIDKFHYFHRSTFKDCGGMIQEDLILSPKQMVSLTPKVVGTPIRYLTRKVIPSLLKSSLINDDYKIGVLPLLLAVSAVVPSKDPVLQRSGLLEFVKQQTVGPDASMKSLAIVVEYLPSLMATLPEEFLDTTVLDISLNILEKASSQPAKERSESQTKMTIAILRIIVEHCERFGSSSQFGPKVIFSLSQLSIQSLRQQDATMSFNALAAVRILISRGIGSIMCYTGNDVVTANGHKGSASVSAAEKASGALLPTVDSIIRACGQAHTRMRQGTAAALYSQSPDSRILRISTECVNIIGMIVSQALVYKGSLVRIFPLSLVASLLSALHAAPSLTVLCSAMRERRVCQHVVSLLYALSNNLENPSRSVGEGIDLRFDCLEKADETTGFAASIKGTASKMSETEEKRRREVEEKVRAKARREEEVRIEREQKRKEEEERKKQWLLDESRQDEIRQKQEEERKKQDRFDRMRRMETERAEKERQQKEEMKKASLLHDLARDGAKAAQRSSYSYPKKKPETQKKKDSGVLWGDDWDDDGDWGL</sequence>
<protein>
    <submittedName>
        <fullName evidence="2">Uncharacterized protein</fullName>
    </submittedName>
</protein>
<keyword evidence="3" id="KW-1185">Reference proteome</keyword>
<organism evidence="2 3">
    <name type="scientific">Aduncisulcus paluster</name>
    <dbReference type="NCBI Taxonomy" id="2918883"/>
    <lineage>
        <taxon>Eukaryota</taxon>
        <taxon>Metamonada</taxon>
        <taxon>Carpediemonas-like organisms</taxon>
        <taxon>Aduncisulcus</taxon>
    </lineage>
</organism>
<dbReference type="EMBL" id="BQXS01010007">
    <property type="protein sequence ID" value="GKT32555.1"/>
    <property type="molecule type" value="Genomic_DNA"/>
</dbReference>
<evidence type="ECO:0000313" key="3">
    <source>
        <dbReference type="Proteomes" id="UP001057375"/>
    </source>
</evidence>
<evidence type="ECO:0000313" key="2">
    <source>
        <dbReference type="EMBL" id="GKT32555.1"/>
    </source>
</evidence>